<name>A0A9D9DL94_9BACT</name>
<dbReference type="AlphaFoldDB" id="A0A9D9DL94"/>
<dbReference type="Gene3D" id="1.10.150.170">
    <property type="entry name" value="Putative methyltransferase TM0872, insert domain"/>
    <property type="match status" value="1"/>
</dbReference>
<dbReference type="PANTHER" id="PTHR11265">
    <property type="entry name" value="S-ADENOSYL-METHYLTRANSFERASE MRAW"/>
    <property type="match status" value="1"/>
</dbReference>
<dbReference type="GO" id="GO:0005737">
    <property type="term" value="C:cytoplasm"/>
    <property type="evidence" value="ECO:0007669"/>
    <property type="project" value="TreeGrafter"/>
</dbReference>
<proteinExistence type="inferred from homology"/>
<dbReference type="PANTHER" id="PTHR11265:SF0">
    <property type="entry name" value="12S RRNA N4-METHYLCYTIDINE METHYLTRANSFERASE"/>
    <property type="match status" value="1"/>
</dbReference>
<keyword evidence="3 6" id="KW-0489">Methyltransferase</keyword>
<reference evidence="6" key="1">
    <citation type="submission" date="2020-10" db="EMBL/GenBank/DDBJ databases">
        <authorList>
            <person name="Gilroy R."/>
        </authorList>
    </citation>
    <scope>NUCLEOTIDE SEQUENCE</scope>
    <source>
        <strain evidence="6">15467</strain>
    </source>
</reference>
<evidence type="ECO:0000313" key="6">
    <source>
        <dbReference type="EMBL" id="MBO8428685.1"/>
    </source>
</evidence>
<feature type="non-terminal residue" evidence="6">
    <location>
        <position position="187"/>
    </location>
</feature>
<accession>A0A9D9DL94</accession>
<organism evidence="6 7">
    <name type="scientific">Candidatus Egerieousia excrementavium</name>
    <dbReference type="NCBI Taxonomy" id="2840778"/>
    <lineage>
        <taxon>Bacteria</taxon>
        <taxon>Pseudomonadati</taxon>
        <taxon>Bacteroidota</taxon>
        <taxon>Bacteroidia</taxon>
        <taxon>Bacteroidales</taxon>
        <taxon>Candidatus Egerieousia</taxon>
    </lineage>
</organism>
<dbReference type="SUPFAM" id="SSF81799">
    <property type="entry name" value="Putative methyltransferase TM0872, insert domain"/>
    <property type="match status" value="1"/>
</dbReference>
<reference evidence="6" key="2">
    <citation type="journal article" date="2021" name="PeerJ">
        <title>Extensive microbial diversity within the chicken gut microbiome revealed by metagenomics and culture.</title>
        <authorList>
            <person name="Gilroy R."/>
            <person name="Ravi A."/>
            <person name="Getino M."/>
            <person name="Pursley I."/>
            <person name="Horton D.L."/>
            <person name="Alikhan N.F."/>
            <person name="Baker D."/>
            <person name="Gharbi K."/>
            <person name="Hall N."/>
            <person name="Watson M."/>
            <person name="Adriaenssens E.M."/>
            <person name="Foster-Nyarko E."/>
            <person name="Jarju S."/>
            <person name="Secka A."/>
            <person name="Antonio M."/>
            <person name="Oren A."/>
            <person name="Chaudhuri R.R."/>
            <person name="La Ragione R."/>
            <person name="Hildebrand F."/>
            <person name="Pallen M.J."/>
        </authorList>
    </citation>
    <scope>NUCLEOTIDE SEQUENCE</scope>
    <source>
        <strain evidence="6">15467</strain>
    </source>
</reference>
<dbReference type="EC" id="2.1.1.199" evidence="6"/>
<evidence type="ECO:0000256" key="4">
    <source>
        <dbReference type="ARBA" id="ARBA00022679"/>
    </source>
</evidence>
<sequence>MASSYHTPVLLSESVDALDIKEDGIYVDATFGGAGHSMEILKRLGKRGRLISFDRDEDALENNPIPKDDKRFTLVYNNFRFMANFVLYNSASPVDGILADLGVSSHQFDCSERGFSFRFDTPLDMRMSRKAEKNAEDIVNGYAKEELARIFRVYGELENAGRAAELICRERQKQRIVTTGDLTRSLV</sequence>
<dbReference type="Proteomes" id="UP000823635">
    <property type="component" value="Unassembled WGS sequence"/>
</dbReference>
<dbReference type="GO" id="GO:0071424">
    <property type="term" value="F:rRNA (cytosine-N4-)-methyltransferase activity"/>
    <property type="evidence" value="ECO:0007669"/>
    <property type="project" value="TreeGrafter"/>
</dbReference>
<keyword evidence="2" id="KW-0698">rRNA processing</keyword>
<evidence type="ECO:0000256" key="1">
    <source>
        <dbReference type="ARBA" id="ARBA00010396"/>
    </source>
</evidence>
<evidence type="ECO:0000256" key="3">
    <source>
        <dbReference type="ARBA" id="ARBA00022603"/>
    </source>
</evidence>
<dbReference type="InterPro" id="IPR002903">
    <property type="entry name" value="RsmH"/>
</dbReference>
<evidence type="ECO:0000256" key="5">
    <source>
        <dbReference type="ARBA" id="ARBA00022691"/>
    </source>
</evidence>
<dbReference type="Pfam" id="PF01795">
    <property type="entry name" value="Methyltransf_5"/>
    <property type="match status" value="1"/>
</dbReference>
<evidence type="ECO:0000313" key="7">
    <source>
        <dbReference type="Proteomes" id="UP000823635"/>
    </source>
</evidence>
<keyword evidence="4 6" id="KW-0808">Transferase</keyword>
<dbReference type="EMBL" id="JADINB010000045">
    <property type="protein sequence ID" value="MBO8428685.1"/>
    <property type="molecule type" value="Genomic_DNA"/>
</dbReference>
<evidence type="ECO:0000256" key="2">
    <source>
        <dbReference type="ARBA" id="ARBA00022552"/>
    </source>
</evidence>
<dbReference type="InterPro" id="IPR029063">
    <property type="entry name" value="SAM-dependent_MTases_sf"/>
</dbReference>
<dbReference type="SUPFAM" id="SSF53335">
    <property type="entry name" value="S-adenosyl-L-methionine-dependent methyltransferases"/>
    <property type="match status" value="1"/>
</dbReference>
<dbReference type="NCBIfam" id="TIGR00006">
    <property type="entry name" value="16S rRNA (cytosine(1402)-N(4))-methyltransferase RsmH"/>
    <property type="match status" value="1"/>
</dbReference>
<comment type="similarity">
    <text evidence="1">Belongs to the methyltransferase superfamily. RsmH family.</text>
</comment>
<comment type="caution">
    <text evidence="6">The sequence shown here is derived from an EMBL/GenBank/DDBJ whole genome shotgun (WGS) entry which is preliminary data.</text>
</comment>
<gene>
    <name evidence="6" type="primary">rsmH</name>
    <name evidence="6" type="ORF">IAC68_01980</name>
</gene>
<dbReference type="GO" id="GO:0070475">
    <property type="term" value="P:rRNA base methylation"/>
    <property type="evidence" value="ECO:0007669"/>
    <property type="project" value="TreeGrafter"/>
</dbReference>
<dbReference type="Gene3D" id="3.40.50.150">
    <property type="entry name" value="Vaccinia Virus protein VP39"/>
    <property type="match status" value="1"/>
</dbReference>
<keyword evidence="5" id="KW-0949">S-adenosyl-L-methionine</keyword>
<protein>
    <submittedName>
        <fullName evidence="6">16S rRNA (Cytosine(1402)-N(4))-methyltransferase RsmH</fullName>
        <ecNumber evidence="6">2.1.1.199</ecNumber>
    </submittedName>
</protein>
<dbReference type="InterPro" id="IPR023397">
    <property type="entry name" value="SAM-dep_MeTrfase_MraW_recog"/>
</dbReference>